<keyword evidence="10" id="KW-1185">Reference proteome</keyword>
<dbReference type="PANTHER" id="PTHR44154">
    <property type="entry name" value="QUINONE OXIDOREDUCTASE"/>
    <property type="match status" value="1"/>
</dbReference>
<dbReference type="InterPro" id="IPR013154">
    <property type="entry name" value="ADH-like_N"/>
</dbReference>
<evidence type="ECO:0000259" key="8">
    <source>
        <dbReference type="SMART" id="SM00829"/>
    </source>
</evidence>
<keyword evidence="4" id="KW-0963">Cytoplasm</keyword>
<evidence type="ECO:0000256" key="4">
    <source>
        <dbReference type="ARBA" id="ARBA00022490"/>
    </source>
</evidence>
<evidence type="ECO:0000256" key="2">
    <source>
        <dbReference type="ARBA" id="ARBA00010371"/>
    </source>
</evidence>
<dbReference type="SUPFAM" id="SSF50129">
    <property type="entry name" value="GroES-like"/>
    <property type="match status" value="1"/>
</dbReference>
<evidence type="ECO:0000256" key="7">
    <source>
        <dbReference type="ARBA" id="ARBA00022990"/>
    </source>
</evidence>
<comment type="caution">
    <text evidence="9">The sequence shown here is derived from an EMBL/GenBank/DDBJ whole genome shotgun (WGS) entry which is preliminary data.</text>
</comment>
<evidence type="ECO:0000313" key="9">
    <source>
        <dbReference type="EMBL" id="OQV23559.1"/>
    </source>
</evidence>
<feature type="domain" description="Enoyl reductase (ER)" evidence="8">
    <location>
        <begin position="15"/>
        <end position="333"/>
    </location>
</feature>
<dbReference type="FunFam" id="3.40.50.720:FF:000244">
    <property type="entry name" value="quinone oxidoreductase"/>
    <property type="match status" value="1"/>
</dbReference>
<reference evidence="10" key="1">
    <citation type="submission" date="2017-01" db="EMBL/GenBank/DDBJ databases">
        <title>Comparative genomics of anhydrobiosis in the tardigrade Hypsibius dujardini.</title>
        <authorList>
            <person name="Yoshida Y."/>
            <person name="Koutsovoulos G."/>
            <person name="Laetsch D."/>
            <person name="Stevens L."/>
            <person name="Kumar S."/>
            <person name="Horikawa D."/>
            <person name="Ishino K."/>
            <person name="Komine S."/>
            <person name="Tomita M."/>
            <person name="Blaxter M."/>
            <person name="Arakawa K."/>
        </authorList>
    </citation>
    <scope>NUCLEOTIDE SEQUENCE [LARGE SCALE GENOMIC DNA]</scope>
    <source>
        <strain evidence="10">Z151</strain>
    </source>
</reference>
<sequence>MPGKTMKAVQVAAFGGPEVLKLVTDVSVPEPKKGEVLVQVKAVGVNPTDTYTRAGMYQQPNLPYIPGADAAGVVAAVGEGVSNFKIGDRVYTCLYGFKFNDGKEFGSYAEYSVAPAARVFRLPDELSFSQGAALGIPYFTAVRALKYKANAQSGERILIHGASGGVGLAAVQICKSWGLDVVGTASTDIGTELVKASGARLVLNHRDKNHKQNLLDATEGKKFDVILEMIAGINLRLDTEIIAPHGRIVVIGSRGDATINPDLLMIGEVNILGLLIGRSTDAEFAEMAKILEQGVRTKFVNPVIDQELPLDQAPKAHEAVIDHVGGSKGKIILIP</sequence>
<dbReference type="PANTHER" id="PTHR44154:SF1">
    <property type="entry name" value="QUINONE OXIDOREDUCTASE"/>
    <property type="match status" value="1"/>
</dbReference>
<keyword evidence="5" id="KW-0521">NADP</keyword>
<comment type="similarity">
    <text evidence="2">Belongs to the zinc-containing alcohol dehydrogenase family. Quinone oxidoreductase subfamily.</text>
</comment>
<dbReference type="GO" id="GO:0005829">
    <property type="term" value="C:cytosol"/>
    <property type="evidence" value="ECO:0007669"/>
    <property type="project" value="TreeGrafter"/>
</dbReference>
<dbReference type="InterPro" id="IPR051603">
    <property type="entry name" value="Zinc-ADH_QOR/CCCR"/>
</dbReference>
<dbReference type="SMART" id="SM00829">
    <property type="entry name" value="PKS_ER"/>
    <property type="match status" value="1"/>
</dbReference>
<organism evidence="9 10">
    <name type="scientific">Hypsibius exemplaris</name>
    <name type="common">Freshwater tardigrade</name>
    <dbReference type="NCBI Taxonomy" id="2072580"/>
    <lineage>
        <taxon>Eukaryota</taxon>
        <taxon>Metazoa</taxon>
        <taxon>Ecdysozoa</taxon>
        <taxon>Tardigrada</taxon>
        <taxon>Eutardigrada</taxon>
        <taxon>Parachela</taxon>
        <taxon>Hypsibioidea</taxon>
        <taxon>Hypsibiidae</taxon>
        <taxon>Hypsibius</taxon>
    </lineage>
</organism>
<dbReference type="OrthoDB" id="3941538at2759"/>
<dbReference type="InterPro" id="IPR011032">
    <property type="entry name" value="GroES-like_sf"/>
</dbReference>
<dbReference type="InterPro" id="IPR020843">
    <property type="entry name" value="ER"/>
</dbReference>
<proteinExistence type="inferred from homology"/>
<dbReference type="GO" id="GO:0008270">
    <property type="term" value="F:zinc ion binding"/>
    <property type="evidence" value="ECO:0007669"/>
    <property type="project" value="InterPro"/>
</dbReference>
<dbReference type="InterPro" id="IPR002364">
    <property type="entry name" value="Quin_OxRdtase/zeta-crystal_CS"/>
</dbReference>
<protein>
    <submittedName>
        <fullName evidence="9">Quinone oxidoreductase</fullName>
    </submittedName>
</protein>
<dbReference type="PROSITE" id="PS01162">
    <property type="entry name" value="QOR_ZETA_CRYSTAL"/>
    <property type="match status" value="1"/>
</dbReference>
<dbReference type="Gene3D" id="3.90.180.10">
    <property type="entry name" value="Medium-chain alcohol dehydrogenases, catalytic domain"/>
    <property type="match status" value="1"/>
</dbReference>
<dbReference type="InterPro" id="IPR036291">
    <property type="entry name" value="NAD(P)-bd_dom_sf"/>
</dbReference>
<dbReference type="GO" id="GO:0003730">
    <property type="term" value="F:mRNA 3'-UTR binding"/>
    <property type="evidence" value="ECO:0007669"/>
    <property type="project" value="TreeGrafter"/>
</dbReference>
<evidence type="ECO:0000256" key="5">
    <source>
        <dbReference type="ARBA" id="ARBA00022857"/>
    </source>
</evidence>
<dbReference type="InterPro" id="IPR013149">
    <property type="entry name" value="ADH-like_C"/>
</dbReference>
<comment type="subunit">
    <text evidence="3">Homotetramer.</text>
</comment>
<dbReference type="GO" id="GO:0070402">
    <property type="term" value="F:NADPH binding"/>
    <property type="evidence" value="ECO:0007669"/>
    <property type="project" value="TreeGrafter"/>
</dbReference>
<dbReference type="Pfam" id="PF08240">
    <property type="entry name" value="ADH_N"/>
    <property type="match status" value="1"/>
</dbReference>
<dbReference type="GO" id="GO:0003960">
    <property type="term" value="F:quinone reductase (NADPH) activity"/>
    <property type="evidence" value="ECO:0007669"/>
    <property type="project" value="TreeGrafter"/>
</dbReference>
<dbReference type="Pfam" id="PF00107">
    <property type="entry name" value="ADH_zinc_N"/>
    <property type="match status" value="1"/>
</dbReference>
<dbReference type="CDD" id="cd08253">
    <property type="entry name" value="zeta_crystallin"/>
    <property type="match status" value="1"/>
</dbReference>
<evidence type="ECO:0000256" key="6">
    <source>
        <dbReference type="ARBA" id="ARBA00022884"/>
    </source>
</evidence>
<name>A0A1W0X7Q7_HYPEX</name>
<keyword evidence="6" id="KW-0694">RNA-binding</keyword>
<dbReference type="Proteomes" id="UP000192578">
    <property type="component" value="Unassembled WGS sequence"/>
</dbReference>
<evidence type="ECO:0000256" key="3">
    <source>
        <dbReference type="ARBA" id="ARBA00011881"/>
    </source>
</evidence>
<evidence type="ECO:0000256" key="1">
    <source>
        <dbReference type="ARBA" id="ARBA00004496"/>
    </source>
</evidence>
<dbReference type="AlphaFoldDB" id="A0A1W0X7Q7"/>
<dbReference type="SUPFAM" id="SSF51735">
    <property type="entry name" value="NAD(P)-binding Rossmann-fold domains"/>
    <property type="match status" value="1"/>
</dbReference>
<keyword evidence="7" id="KW-0007">Acetylation</keyword>
<evidence type="ECO:0000313" key="10">
    <source>
        <dbReference type="Proteomes" id="UP000192578"/>
    </source>
</evidence>
<dbReference type="EMBL" id="MTYJ01000011">
    <property type="protein sequence ID" value="OQV23559.1"/>
    <property type="molecule type" value="Genomic_DNA"/>
</dbReference>
<dbReference type="Gene3D" id="3.40.50.720">
    <property type="entry name" value="NAD(P)-binding Rossmann-like Domain"/>
    <property type="match status" value="1"/>
</dbReference>
<accession>A0A1W0X7Q7</accession>
<gene>
    <name evidence="9" type="ORF">BV898_02678</name>
</gene>
<comment type="subcellular location">
    <subcellularLocation>
        <location evidence="1">Cytoplasm</location>
    </subcellularLocation>
</comment>